<dbReference type="Gene3D" id="3.10.310.50">
    <property type="match status" value="1"/>
</dbReference>
<evidence type="ECO:0000256" key="1">
    <source>
        <dbReference type="SAM" id="MobiDB-lite"/>
    </source>
</evidence>
<dbReference type="AlphaFoldDB" id="A0A1A5YAA1"/>
<keyword evidence="2" id="KW-0472">Membrane</keyword>
<organism evidence="4 5">
    <name type="scientific">Paenibacillus oryzae</name>
    <dbReference type="NCBI Taxonomy" id="1844972"/>
    <lineage>
        <taxon>Bacteria</taxon>
        <taxon>Bacillati</taxon>
        <taxon>Bacillota</taxon>
        <taxon>Bacilli</taxon>
        <taxon>Bacillales</taxon>
        <taxon>Paenibacillaceae</taxon>
        <taxon>Paenibacillus</taxon>
    </lineage>
</organism>
<evidence type="ECO:0000256" key="2">
    <source>
        <dbReference type="SAM" id="Phobius"/>
    </source>
</evidence>
<feature type="domain" description="TPM" evidence="3">
    <location>
        <begin position="37"/>
        <end position="159"/>
    </location>
</feature>
<feature type="region of interest" description="Disordered" evidence="1">
    <location>
        <begin position="231"/>
        <end position="267"/>
    </location>
</feature>
<keyword evidence="2" id="KW-0812">Transmembrane</keyword>
<keyword evidence="2" id="KW-1133">Transmembrane helix</keyword>
<proteinExistence type="predicted"/>
<gene>
    <name evidence="4" type="ORF">A7K91_00765</name>
</gene>
<dbReference type="InterPro" id="IPR007621">
    <property type="entry name" value="TPM_dom"/>
</dbReference>
<name>A0A1A5YAA1_9BACL</name>
<dbReference type="EMBL" id="LYPA01000080">
    <property type="protein sequence ID" value="OBR62507.1"/>
    <property type="molecule type" value="Genomic_DNA"/>
</dbReference>
<dbReference type="Proteomes" id="UP000092024">
    <property type="component" value="Unassembled WGS sequence"/>
</dbReference>
<dbReference type="STRING" id="1844972.A7K91_00765"/>
<reference evidence="4 5" key="1">
    <citation type="submission" date="2016-05" db="EMBL/GenBank/DDBJ databases">
        <title>Paenibacillus oryzae. sp. nov., isolated from the rice root.</title>
        <authorList>
            <person name="Zhang J."/>
            <person name="Zhang X."/>
        </authorList>
    </citation>
    <scope>NUCLEOTIDE SEQUENCE [LARGE SCALE GENOMIC DNA]</scope>
    <source>
        <strain evidence="4 5">1DrF-4</strain>
    </source>
</reference>
<feature type="compositionally biased region" description="Gly residues" evidence="1">
    <location>
        <begin position="240"/>
        <end position="259"/>
    </location>
</feature>
<evidence type="ECO:0000259" key="3">
    <source>
        <dbReference type="Pfam" id="PF04536"/>
    </source>
</evidence>
<protein>
    <recommendedName>
        <fullName evidence="3">TPM domain-containing protein</fullName>
    </recommendedName>
</protein>
<evidence type="ECO:0000313" key="5">
    <source>
        <dbReference type="Proteomes" id="UP000092024"/>
    </source>
</evidence>
<keyword evidence="5" id="KW-1185">Reference proteome</keyword>
<feature type="transmembrane region" description="Helical" evidence="2">
    <location>
        <begin position="173"/>
        <end position="196"/>
    </location>
</feature>
<evidence type="ECO:0000313" key="4">
    <source>
        <dbReference type="EMBL" id="OBR62507.1"/>
    </source>
</evidence>
<accession>A0A1A5YAA1</accession>
<comment type="caution">
    <text evidence="4">The sequence shown here is derived from an EMBL/GenBank/DDBJ whole genome shotgun (WGS) entry which is preliminary data.</text>
</comment>
<sequence>MPLLLAFILTLAAISGALLLVSPEQRAYAAVEGKKLIYDEAGLLTDEEIAELNALANKLGAEQETDMIVWTTSNPEGGDVKKLTQDFYDDKGPGYDKQHGNAVILTVDMKNREIYLAGFYKAKTYLDDGRLDKIRDRITPSLTDGMYSRAFKMYIETAHRYMKFEPGVNPDNIFFNVGFQLVVSAAIGALIVGAMLRNSGGRVTVGSQTYEDSNSSGLLEHYDHHVNTTVTKRKIEKPSSGGGGGGGFGGGGTTGGGHSHSGSRGSF</sequence>
<dbReference type="Pfam" id="PF04536">
    <property type="entry name" value="TPM_phosphatase"/>
    <property type="match status" value="1"/>
</dbReference>